<evidence type="ECO:0000259" key="11">
    <source>
        <dbReference type="PROSITE" id="PS50863"/>
    </source>
</evidence>
<dbReference type="CDD" id="cd10017">
    <property type="entry name" value="B3_DNA"/>
    <property type="match status" value="1"/>
</dbReference>
<evidence type="ECO:0000256" key="9">
    <source>
        <dbReference type="RuleBase" id="RU004561"/>
    </source>
</evidence>
<evidence type="ECO:0000256" key="3">
    <source>
        <dbReference type="ARBA" id="ARBA00007853"/>
    </source>
</evidence>
<dbReference type="GO" id="GO:0009734">
    <property type="term" value="P:auxin-activated signaling pathway"/>
    <property type="evidence" value="ECO:0007669"/>
    <property type="project" value="UniProtKB-KW"/>
</dbReference>
<dbReference type="Gene3D" id="3.10.20.90">
    <property type="entry name" value="Phosphatidylinositol 3-kinase Catalytic Subunit, Chain A, domain 1"/>
    <property type="match status" value="1"/>
</dbReference>
<comment type="subcellular location">
    <subcellularLocation>
        <location evidence="2 9">Nucleus</location>
    </subcellularLocation>
</comment>
<dbReference type="SUPFAM" id="SSF54277">
    <property type="entry name" value="CAD &amp; PB1 domains"/>
    <property type="match status" value="1"/>
</dbReference>
<dbReference type="Proteomes" id="UP001140206">
    <property type="component" value="Chromosome 3"/>
</dbReference>
<dbReference type="PROSITE" id="PS51745">
    <property type="entry name" value="PB1"/>
    <property type="match status" value="1"/>
</dbReference>
<comment type="similarity">
    <text evidence="3 9">Belongs to the ARF family.</text>
</comment>
<dbReference type="Gene3D" id="2.30.30.1040">
    <property type="match status" value="1"/>
</dbReference>
<evidence type="ECO:0000259" key="12">
    <source>
        <dbReference type="PROSITE" id="PS51745"/>
    </source>
</evidence>
<feature type="domain" description="TF-B3" evidence="11">
    <location>
        <begin position="143"/>
        <end position="245"/>
    </location>
</feature>
<evidence type="ECO:0000313" key="13">
    <source>
        <dbReference type="EMBL" id="KAJ4777140.1"/>
    </source>
</evidence>
<comment type="function">
    <text evidence="1 9">Auxin response factors (ARFs) are transcriptional factors that bind specifically to the DNA sequence 5'-TGTCTC-3' found in the auxin-responsive promoter elements (AuxREs).</text>
</comment>
<keyword evidence="5 9" id="KW-0238">DNA-binding</keyword>
<evidence type="ECO:0000256" key="7">
    <source>
        <dbReference type="ARBA" id="ARBA00023242"/>
    </source>
</evidence>
<dbReference type="GO" id="GO:0003677">
    <property type="term" value="F:DNA binding"/>
    <property type="evidence" value="ECO:0007669"/>
    <property type="project" value="UniProtKB-KW"/>
</dbReference>
<organism evidence="13 14">
    <name type="scientific">Rhynchospora pubera</name>
    <dbReference type="NCBI Taxonomy" id="906938"/>
    <lineage>
        <taxon>Eukaryota</taxon>
        <taxon>Viridiplantae</taxon>
        <taxon>Streptophyta</taxon>
        <taxon>Embryophyta</taxon>
        <taxon>Tracheophyta</taxon>
        <taxon>Spermatophyta</taxon>
        <taxon>Magnoliopsida</taxon>
        <taxon>Liliopsida</taxon>
        <taxon>Poales</taxon>
        <taxon>Cyperaceae</taxon>
        <taxon>Cyperoideae</taxon>
        <taxon>Rhynchosporeae</taxon>
        <taxon>Rhynchospora</taxon>
    </lineage>
</organism>
<evidence type="ECO:0000256" key="6">
    <source>
        <dbReference type="ARBA" id="ARBA00023163"/>
    </source>
</evidence>
<dbReference type="PANTHER" id="PTHR31384:SF10">
    <property type="entry name" value="AUXIN RESPONSE FACTOR 5"/>
    <property type="match status" value="1"/>
</dbReference>
<keyword evidence="6 9" id="KW-0804">Transcription</keyword>
<comment type="subunit">
    <text evidence="9">Homodimers and heterodimers.</text>
</comment>
<keyword evidence="4 9" id="KW-0805">Transcription regulation</keyword>
<gene>
    <name evidence="13" type="ORF">LUZ62_061397</name>
</gene>
<dbReference type="FunFam" id="2.40.330.10:FF:000001">
    <property type="entry name" value="Auxin response factor"/>
    <property type="match status" value="1"/>
</dbReference>
<evidence type="ECO:0000313" key="14">
    <source>
        <dbReference type="Proteomes" id="UP001140206"/>
    </source>
</evidence>
<evidence type="ECO:0000256" key="2">
    <source>
        <dbReference type="ARBA" id="ARBA00004123"/>
    </source>
</evidence>
<sequence>MTSSLQDQAKVDGSSNAVSLFDEMKLLGEMQNNKKMINSELWHACAGPLVSLPQPGSLVFYFPQGHSEQVAATTRQSVTSQIPNYPNLPSQLMCQVHNVTLHADKETDEIYTQMTLQPVNSENEVLPIPNFGHTKSKHPTDYFCKNLTASDTSTHGGFSVPRRAAEKLFPQLDYSMQPPNQELIVRDLHDNVWTFRHIYRGQPKRHLLTTGWSLFVGAKRLRAGDSVLFIRDEKAQLLVGIRRANRQMPSLPSSVLSTDSMHIGVLAAAAHAASSRSPFTIYYNPRTSPSQFVIPLAKFHKAMYTQVSVGMRFGMMFETEESSKRRYMGTIMAISDYDPLRWPNSKWRSLQVEWDEHGYGERHTRVSIWEIETPESIFIFPNPSPERKRQCIPLHGLTGSELGLVGQSSTYQNPHLGLESIVKLQTRFENPNHVIGGSFGCHQPIYSSILQNIQINNIPTNYLLNGANFSNSNLANNHDSVQKRNQPLVLQSTCASGKTELVTYQSPMNQITIQKHNIKHTNSVATSSDESDLASASQLSEKLENQKMHSNNTSLEPELNGSTTINSNDLTDGIDSSNVEKVSDWLMQPSNYQTRPDALFQSVSENALGILEPLDCFQEFMGNTDVNPLSFLSGAENGKFEFEKFETEESDLFGGKGYDFEMASCSNFVSQEMQSQVTYNSGSLVPDTSSGSIEANDCNLVASKRKQVPQHPMRTYTKVQKLGSVGRSIDVTRYKDYNELRSAIVRMFSLGGKLDDPSISDWKLVYVDYENDVLLVGDDPWEEFVGCVRCIKILSPSEVQQMSEQGLQLLSSSPQTGQ</sequence>
<evidence type="ECO:0000256" key="1">
    <source>
        <dbReference type="ARBA" id="ARBA00003182"/>
    </source>
</evidence>
<evidence type="ECO:0000256" key="10">
    <source>
        <dbReference type="SAM" id="MobiDB-lite"/>
    </source>
</evidence>
<dbReference type="PANTHER" id="PTHR31384">
    <property type="entry name" value="AUXIN RESPONSE FACTOR 4-RELATED"/>
    <property type="match status" value="1"/>
</dbReference>
<dbReference type="Pfam" id="PF06507">
    <property type="entry name" value="ARF_AD"/>
    <property type="match status" value="1"/>
</dbReference>
<evidence type="ECO:0000256" key="5">
    <source>
        <dbReference type="ARBA" id="ARBA00023125"/>
    </source>
</evidence>
<feature type="compositionally biased region" description="Polar residues" evidence="10">
    <location>
        <begin position="548"/>
        <end position="573"/>
    </location>
</feature>
<dbReference type="FunFam" id="3.10.20.90:FF:000047">
    <property type="entry name" value="Auxin response factor"/>
    <property type="match status" value="1"/>
</dbReference>
<feature type="region of interest" description="Disordered" evidence="10">
    <location>
        <begin position="543"/>
        <end position="573"/>
    </location>
</feature>
<dbReference type="InterPro" id="IPR044835">
    <property type="entry name" value="ARF_plant"/>
</dbReference>
<dbReference type="FunFam" id="2.30.30.1040:FF:000001">
    <property type="entry name" value="Auxin response factor"/>
    <property type="match status" value="1"/>
</dbReference>
<dbReference type="Pfam" id="PF02309">
    <property type="entry name" value="AUX_IAA"/>
    <property type="match status" value="1"/>
</dbReference>
<dbReference type="SMART" id="SM01019">
    <property type="entry name" value="B3"/>
    <property type="match status" value="1"/>
</dbReference>
<dbReference type="InterPro" id="IPR003340">
    <property type="entry name" value="B3_DNA-bd"/>
</dbReference>
<dbReference type="GO" id="GO:0005634">
    <property type="term" value="C:nucleus"/>
    <property type="evidence" value="ECO:0007669"/>
    <property type="project" value="UniProtKB-SubCell"/>
</dbReference>
<proteinExistence type="inferred from homology"/>
<evidence type="ECO:0000256" key="4">
    <source>
        <dbReference type="ARBA" id="ARBA00023015"/>
    </source>
</evidence>
<dbReference type="SUPFAM" id="SSF101936">
    <property type="entry name" value="DNA-binding pseudobarrel domain"/>
    <property type="match status" value="1"/>
</dbReference>
<dbReference type="InterPro" id="IPR010525">
    <property type="entry name" value="ARF_dom"/>
</dbReference>
<name>A0AAV8E6Q2_9POAL</name>
<protein>
    <recommendedName>
        <fullName evidence="9">Auxin response factor</fullName>
    </recommendedName>
</protein>
<dbReference type="PROSITE" id="PS50863">
    <property type="entry name" value="B3"/>
    <property type="match status" value="1"/>
</dbReference>
<keyword evidence="14" id="KW-1185">Reference proteome</keyword>
<dbReference type="InterPro" id="IPR033389">
    <property type="entry name" value="AUX/IAA_dom"/>
</dbReference>
<dbReference type="Gene3D" id="2.40.330.10">
    <property type="entry name" value="DNA-binding pseudobarrel domain"/>
    <property type="match status" value="1"/>
</dbReference>
<dbReference type="Pfam" id="PF02362">
    <property type="entry name" value="B3"/>
    <property type="match status" value="1"/>
</dbReference>
<dbReference type="InterPro" id="IPR053793">
    <property type="entry name" value="PB1-like"/>
</dbReference>
<comment type="caution">
    <text evidence="13">The sequence shown here is derived from an EMBL/GenBank/DDBJ whole genome shotgun (WGS) entry which is preliminary data.</text>
</comment>
<accession>A0AAV8E6Q2</accession>
<feature type="domain" description="PB1" evidence="12">
    <location>
        <begin position="714"/>
        <end position="798"/>
    </location>
</feature>
<keyword evidence="8 9" id="KW-0927">Auxin signaling pathway</keyword>
<dbReference type="GO" id="GO:0006355">
    <property type="term" value="P:regulation of DNA-templated transcription"/>
    <property type="evidence" value="ECO:0007669"/>
    <property type="project" value="InterPro"/>
</dbReference>
<dbReference type="EMBL" id="JAMFTS010000003">
    <property type="protein sequence ID" value="KAJ4777140.1"/>
    <property type="molecule type" value="Genomic_DNA"/>
</dbReference>
<dbReference type="InterPro" id="IPR015300">
    <property type="entry name" value="DNA-bd_pseudobarrel_sf"/>
</dbReference>
<evidence type="ECO:0000256" key="8">
    <source>
        <dbReference type="ARBA" id="ARBA00023294"/>
    </source>
</evidence>
<reference evidence="13" key="1">
    <citation type="submission" date="2022-08" db="EMBL/GenBank/DDBJ databases">
        <authorList>
            <person name="Marques A."/>
        </authorList>
    </citation>
    <scope>NUCLEOTIDE SEQUENCE</scope>
    <source>
        <strain evidence="13">RhyPub2mFocal</strain>
        <tissue evidence="13">Leaves</tissue>
    </source>
</reference>
<dbReference type="AlphaFoldDB" id="A0AAV8E6Q2"/>
<keyword evidence="7 9" id="KW-0539">Nucleus</keyword>